<dbReference type="InterPro" id="IPR044742">
    <property type="entry name" value="DEAD/DEAH_RhlB"/>
</dbReference>
<evidence type="ECO:0000313" key="18">
    <source>
        <dbReference type="Proteomes" id="UP000095751"/>
    </source>
</evidence>
<dbReference type="AlphaFoldDB" id="A0A1E7FM83"/>
<dbReference type="InterPro" id="IPR001650">
    <property type="entry name" value="Helicase_C-like"/>
</dbReference>
<keyword evidence="9 13" id="KW-0067">ATP-binding</keyword>
<dbReference type="Pfam" id="PF00271">
    <property type="entry name" value="Helicase_C"/>
    <property type="match status" value="1"/>
</dbReference>
<protein>
    <recommendedName>
        <fullName evidence="3">RNA helicase</fullName>
        <ecNumber evidence="3">3.6.4.13</ecNumber>
    </recommendedName>
</protein>
<dbReference type="InterPro" id="IPR000629">
    <property type="entry name" value="RNA-helicase_DEAD-box_CS"/>
</dbReference>
<dbReference type="OrthoDB" id="196131at2759"/>
<dbReference type="InParanoid" id="A0A1E7FM83"/>
<evidence type="ECO:0000256" key="1">
    <source>
        <dbReference type="ARBA" id="ARBA00004604"/>
    </source>
</evidence>
<evidence type="ECO:0000313" key="17">
    <source>
        <dbReference type="EMBL" id="OEU19270.1"/>
    </source>
</evidence>
<comment type="similarity">
    <text evidence="2">Belongs to the DEAD box helicase family. DDX5/DBP2 subfamily.</text>
</comment>
<name>A0A1E7FM83_9STRA</name>
<dbReference type="InterPro" id="IPR027417">
    <property type="entry name" value="P-loop_NTPase"/>
</dbReference>
<accession>A0A1E7FM83</accession>
<dbReference type="CDD" id="cd18787">
    <property type="entry name" value="SF2_C_DEAD"/>
    <property type="match status" value="1"/>
</dbReference>
<dbReference type="GO" id="GO:0003676">
    <property type="term" value="F:nucleic acid binding"/>
    <property type="evidence" value="ECO:0007669"/>
    <property type="project" value="InterPro"/>
</dbReference>
<dbReference type="PROSITE" id="PS51192">
    <property type="entry name" value="HELICASE_ATP_BIND_1"/>
    <property type="match status" value="1"/>
</dbReference>
<comment type="subcellular location">
    <subcellularLocation>
        <location evidence="1">Nucleus</location>
        <location evidence="1">Nucleolus</location>
    </subcellularLocation>
</comment>
<dbReference type="PANTHER" id="PTHR47958">
    <property type="entry name" value="ATP-DEPENDENT RNA HELICASE DBP3"/>
    <property type="match status" value="1"/>
</dbReference>
<keyword evidence="5" id="KW-0698">rRNA processing</keyword>
<evidence type="ECO:0000256" key="12">
    <source>
        <dbReference type="PROSITE-ProRule" id="PRU00552"/>
    </source>
</evidence>
<dbReference type="CDD" id="cd00268">
    <property type="entry name" value="DEADc"/>
    <property type="match status" value="1"/>
</dbReference>
<comment type="function">
    <text evidence="11">ATP-dependent RNA helicase required for 60S ribosomal subunit synthesis. Involved in efficient pre-rRNA processing, predominantly at site A3, which is necessary for the normal formation of 25S and 5.8S rRNAs.</text>
</comment>
<reference evidence="17 18" key="1">
    <citation type="submission" date="2016-09" db="EMBL/GenBank/DDBJ databases">
        <title>Extensive genetic diversity and differential bi-allelic expression allows diatom success in the polar Southern Ocean.</title>
        <authorList>
            <consortium name="DOE Joint Genome Institute"/>
            <person name="Mock T."/>
            <person name="Otillar R.P."/>
            <person name="Strauss J."/>
            <person name="Dupont C."/>
            <person name="Frickenhaus S."/>
            <person name="Maumus F."/>
            <person name="Mcmullan M."/>
            <person name="Sanges R."/>
            <person name="Schmutz J."/>
            <person name="Toseland A."/>
            <person name="Valas R."/>
            <person name="Veluchamy A."/>
            <person name="Ward B.J."/>
            <person name="Allen A."/>
            <person name="Barry K."/>
            <person name="Falciatore A."/>
            <person name="Ferrante M."/>
            <person name="Fortunato A.E."/>
            <person name="Gloeckner G."/>
            <person name="Gruber A."/>
            <person name="Hipkin R."/>
            <person name="Janech M."/>
            <person name="Kroth P."/>
            <person name="Leese F."/>
            <person name="Lindquist E."/>
            <person name="Lyon B.R."/>
            <person name="Martin J."/>
            <person name="Mayer C."/>
            <person name="Parker M."/>
            <person name="Quesneville H."/>
            <person name="Raymond J."/>
            <person name="Uhlig C."/>
            <person name="Valentin K.U."/>
            <person name="Worden A.Z."/>
            <person name="Armbrust E.V."/>
            <person name="Bowler C."/>
            <person name="Green B."/>
            <person name="Moulton V."/>
            <person name="Van Oosterhout C."/>
            <person name="Grigoriev I."/>
        </authorList>
    </citation>
    <scope>NUCLEOTIDE SEQUENCE [LARGE SCALE GENOMIC DNA]</scope>
    <source>
        <strain evidence="17 18">CCMP1102</strain>
    </source>
</reference>
<evidence type="ECO:0000256" key="9">
    <source>
        <dbReference type="ARBA" id="ARBA00022840"/>
    </source>
</evidence>
<keyword evidence="7 13" id="KW-0378">Hydrolase</keyword>
<evidence type="ECO:0000259" key="14">
    <source>
        <dbReference type="PROSITE" id="PS51192"/>
    </source>
</evidence>
<keyword evidence="10" id="KW-0539">Nucleus</keyword>
<sequence>MKVVENKKDDDGRLPCWNSFRDAPFEEPIQQALSGAGFTEPSPVQAQAWPAALSGKDVIGVAKTGSGKTLGFLLPVFHRISTKNLPLGATEAMTMLQKGRGLLVSPTRELAMQIHKECVKFGTPIGISATVLYGGANANAQIQELRKGGQIVVATPGRLCDLLDRKSCLTLNNCHFIILDEADRMLDMGFEPQLKQITTALPEKSSRQTLFFTATWPKAVRKVAAKFMRGEQETIEIFIGEGTANGELVANKSVKQTFIEAQDDMKDKILYDFLCGLDEKASVVIFANTKRRVDFVAKMFWQEGFTTCAVHGDKQQHERDTSLRKFVSKECAILVATDVAARGLDIKGVTHVVNFDMARDCDSYIHRIGRTGRAGEVGEAVTFWNPDYDKVCSPALVKIARDAGQEVPAFLQKYEKIKGSKQWKITDAEKAKDVLSASSS</sequence>
<dbReference type="PROSITE" id="PS00039">
    <property type="entry name" value="DEAD_ATP_HELICASE"/>
    <property type="match status" value="1"/>
</dbReference>
<keyword evidence="4" id="KW-0690">Ribosome biogenesis</keyword>
<dbReference type="GO" id="GO:0005524">
    <property type="term" value="F:ATP binding"/>
    <property type="evidence" value="ECO:0007669"/>
    <property type="project" value="UniProtKB-KW"/>
</dbReference>
<organism evidence="17 18">
    <name type="scientific">Fragilariopsis cylindrus CCMP1102</name>
    <dbReference type="NCBI Taxonomy" id="635003"/>
    <lineage>
        <taxon>Eukaryota</taxon>
        <taxon>Sar</taxon>
        <taxon>Stramenopiles</taxon>
        <taxon>Ochrophyta</taxon>
        <taxon>Bacillariophyta</taxon>
        <taxon>Bacillariophyceae</taxon>
        <taxon>Bacillariophycidae</taxon>
        <taxon>Bacillariales</taxon>
        <taxon>Bacillariaceae</taxon>
        <taxon>Fragilariopsis</taxon>
    </lineage>
</organism>
<feature type="short sequence motif" description="Q motif" evidence="12">
    <location>
        <begin position="18"/>
        <end position="46"/>
    </location>
</feature>
<evidence type="ECO:0000259" key="16">
    <source>
        <dbReference type="PROSITE" id="PS51195"/>
    </source>
</evidence>
<evidence type="ECO:0000256" key="4">
    <source>
        <dbReference type="ARBA" id="ARBA00022517"/>
    </source>
</evidence>
<dbReference type="Gene3D" id="3.40.50.300">
    <property type="entry name" value="P-loop containing nucleotide triphosphate hydrolases"/>
    <property type="match status" value="2"/>
</dbReference>
<feature type="domain" description="Helicase ATP-binding" evidence="14">
    <location>
        <begin position="49"/>
        <end position="234"/>
    </location>
</feature>
<dbReference type="GO" id="GO:0016787">
    <property type="term" value="F:hydrolase activity"/>
    <property type="evidence" value="ECO:0007669"/>
    <property type="project" value="UniProtKB-KW"/>
</dbReference>
<dbReference type="PROSITE" id="PS51195">
    <property type="entry name" value="Q_MOTIF"/>
    <property type="match status" value="1"/>
</dbReference>
<dbReference type="InterPro" id="IPR014001">
    <property type="entry name" value="Helicase_ATP-bd"/>
</dbReference>
<dbReference type="SUPFAM" id="SSF52540">
    <property type="entry name" value="P-loop containing nucleoside triphosphate hydrolases"/>
    <property type="match status" value="1"/>
</dbReference>
<evidence type="ECO:0000256" key="5">
    <source>
        <dbReference type="ARBA" id="ARBA00022552"/>
    </source>
</evidence>
<dbReference type="KEGG" id="fcy:FRACYDRAFT_181710"/>
<keyword evidence="6 13" id="KW-0547">Nucleotide-binding</keyword>
<dbReference type="EMBL" id="KV784355">
    <property type="protein sequence ID" value="OEU19270.1"/>
    <property type="molecule type" value="Genomic_DNA"/>
</dbReference>
<dbReference type="InterPro" id="IPR011545">
    <property type="entry name" value="DEAD/DEAH_box_helicase_dom"/>
</dbReference>
<gene>
    <name evidence="17" type="ORF">FRACYDRAFT_181710</name>
</gene>
<evidence type="ECO:0000256" key="2">
    <source>
        <dbReference type="ARBA" id="ARBA00009334"/>
    </source>
</evidence>
<dbReference type="EC" id="3.6.4.13" evidence="3"/>
<proteinExistence type="inferred from homology"/>
<dbReference type="PROSITE" id="PS51194">
    <property type="entry name" value="HELICASE_CTER"/>
    <property type="match status" value="1"/>
</dbReference>
<dbReference type="GO" id="GO:0003724">
    <property type="term" value="F:RNA helicase activity"/>
    <property type="evidence" value="ECO:0007669"/>
    <property type="project" value="UniProtKB-EC"/>
</dbReference>
<dbReference type="Proteomes" id="UP000095751">
    <property type="component" value="Unassembled WGS sequence"/>
</dbReference>
<evidence type="ECO:0000256" key="8">
    <source>
        <dbReference type="ARBA" id="ARBA00022806"/>
    </source>
</evidence>
<dbReference type="SMART" id="SM00490">
    <property type="entry name" value="HELICc"/>
    <property type="match status" value="1"/>
</dbReference>
<keyword evidence="18" id="KW-1185">Reference proteome</keyword>
<dbReference type="SMART" id="SM00487">
    <property type="entry name" value="DEXDc"/>
    <property type="match status" value="1"/>
</dbReference>
<evidence type="ECO:0000256" key="3">
    <source>
        <dbReference type="ARBA" id="ARBA00012552"/>
    </source>
</evidence>
<evidence type="ECO:0000256" key="6">
    <source>
        <dbReference type="ARBA" id="ARBA00022741"/>
    </source>
</evidence>
<evidence type="ECO:0000256" key="11">
    <source>
        <dbReference type="ARBA" id="ARBA00037449"/>
    </source>
</evidence>
<keyword evidence="8 13" id="KW-0347">Helicase</keyword>
<feature type="domain" description="Helicase C-terminal" evidence="15">
    <location>
        <begin position="269"/>
        <end position="415"/>
    </location>
</feature>
<feature type="domain" description="DEAD-box RNA helicase Q" evidence="16">
    <location>
        <begin position="18"/>
        <end position="46"/>
    </location>
</feature>
<evidence type="ECO:0000256" key="13">
    <source>
        <dbReference type="RuleBase" id="RU000492"/>
    </source>
</evidence>
<dbReference type="InterPro" id="IPR014014">
    <property type="entry name" value="RNA_helicase_DEAD_Q_motif"/>
</dbReference>
<dbReference type="Pfam" id="PF00270">
    <property type="entry name" value="DEAD"/>
    <property type="match status" value="1"/>
</dbReference>
<evidence type="ECO:0000259" key="15">
    <source>
        <dbReference type="PROSITE" id="PS51194"/>
    </source>
</evidence>
<evidence type="ECO:0000256" key="10">
    <source>
        <dbReference type="ARBA" id="ARBA00023242"/>
    </source>
</evidence>
<evidence type="ECO:0000256" key="7">
    <source>
        <dbReference type="ARBA" id="ARBA00022801"/>
    </source>
</evidence>